<evidence type="ECO:0000313" key="1">
    <source>
        <dbReference type="EMBL" id="OYR27758.1"/>
    </source>
</evidence>
<proteinExistence type="predicted"/>
<comment type="caution">
    <text evidence="1">The sequence shown here is derived from an EMBL/GenBank/DDBJ whole genome shotgun (WGS) entry which is preliminary data.</text>
</comment>
<keyword evidence="2" id="KW-1185">Reference proteome</keyword>
<dbReference type="AlphaFoldDB" id="A0A256GL85"/>
<sequence>MPYRTGLQQLQAIAHKKPGIVILSHNRVVLEHRLRTQKTLLSLFTGIKCSFSS</sequence>
<organism evidence="1 2">
    <name type="scientific">Brucella pseudogrignonensis</name>
    <dbReference type="NCBI Taxonomy" id="419475"/>
    <lineage>
        <taxon>Bacteria</taxon>
        <taxon>Pseudomonadati</taxon>
        <taxon>Pseudomonadota</taxon>
        <taxon>Alphaproteobacteria</taxon>
        <taxon>Hyphomicrobiales</taxon>
        <taxon>Brucellaceae</taxon>
        <taxon>Brucella/Ochrobactrum group</taxon>
        <taxon>Brucella</taxon>
    </lineage>
</organism>
<dbReference type="Proteomes" id="UP000216188">
    <property type="component" value="Unassembled WGS sequence"/>
</dbReference>
<gene>
    <name evidence="1" type="ORF">CEV34_2038</name>
</gene>
<name>A0A256GL85_9HYPH</name>
<protein>
    <submittedName>
        <fullName evidence="1">Uncharacterized protein</fullName>
    </submittedName>
</protein>
<accession>A0A256GL85</accession>
<reference evidence="1 2" key="1">
    <citation type="submission" date="2017-07" db="EMBL/GenBank/DDBJ databases">
        <title>Phylogenetic study on the rhizospheric bacterium Ochrobactrum sp. A44.</title>
        <authorList>
            <person name="Krzyzanowska D.M."/>
            <person name="Ossowicki A."/>
            <person name="Rajewska M."/>
            <person name="Maciag T."/>
            <person name="Kaczynski Z."/>
            <person name="Czerwicka M."/>
            <person name="Jafra S."/>
        </authorList>
    </citation>
    <scope>NUCLEOTIDE SEQUENCE [LARGE SCALE GENOMIC DNA]</scope>
    <source>
        <strain evidence="1 2">CCUG 30717</strain>
    </source>
</reference>
<dbReference type="EMBL" id="NNRM01000017">
    <property type="protein sequence ID" value="OYR27758.1"/>
    <property type="molecule type" value="Genomic_DNA"/>
</dbReference>
<evidence type="ECO:0000313" key="2">
    <source>
        <dbReference type="Proteomes" id="UP000216188"/>
    </source>
</evidence>